<keyword evidence="2" id="KW-1185">Reference proteome</keyword>
<accession>A0A5R9GMW1</accession>
<sequence length="326" mass="37007">MANETELKLSKSMSAVFYDVEESVRSEVASIRGQTDQIKSLLEDAITSLHDAFGSIHESTNEQMKTMTALMMQVVGADDEQNIFQQAESASLILTDLVETLLLSSKNNLRALTTMDTVRNRLDKLINMERKQSDLIQQLLGSIEGDSVPADTVRRVGEELRDLQLLQAKYGNETMAMFKNTHRLIDEIASKDMDEVFASKAKVEKIVQHFFDINSFVSERRSSVSQINGDIRQHLGTAIRALQFEDISRQSLGYTDRHLDRMEGMLTILTDGLRNIEANENLTLEEYTHQVEMIHGTMLDYHRALQLEENNPISQENMDEGDVDLF</sequence>
<dbReference type="EMBL" id="VBRY01000010">
    <property type="protein sequence ID" value="TLS66289.1"/>
    <property type="molecule type" value="Genomic_DNA"/>
</dbReference>
<protein>
    <recommendedName>
        <fullName evidence="3">Chemotaxis protein</fullName>
    </recommendedName>
</protein>
<evidence type="ECO:0008006" key="3">
    <source>
        <dbReference type="Google" id="ProtNLM"/>
    </source>
</evidence>
<dbReference type="AlphaFoldDB" id="A0A5R9GMW1"/>
<evidence type="ECO:0000313" key="1">
    <source>
        <dbReference type="EMBL" id="TLS66289.1"/>
    </source>
</evidence>
<gene>
    <name evidence="1" type="ORF">FEF65_10775</name>
</gene>
<reference evidence="1 2" key="1">
    <citation type="journal article" date="2019" name="Appl. Environ. Microbiol.">
        <title>Environmental Evidence and Genomic Insight of Iron-oxidizing Bacteria Preference Towards More Corrosion Resistant Stainless Steel at Higher Salinities.</title>
        <authorList>
            <person name="Garrison C.E."/>
            <person name="Price K.A."/>
            <person name="Field E.K."/>
        </authorList>
    </citation>
    <scope>NUCLEOTIDE SEQUENCE [LARGE SCALE GENOMIC DNA]</scope>
    <source>
        <strain evidence="1 2">P3</strain>
    </source>
</reference>
<organism evidence="1 2">
    <name type="scientific">Mariprofundus erugo</name>
    <dbReference type="NCBI Taxonomy" id="2528639"/>
    <lineage>
        <taxon>Bacteria</taxon>
        <taxon>Pseudomonadati</taxon>
        <taxon>Pseudomonadota</taxon>
        <taxon>Candidatius Mariprofundia</taxon>
        <taxon>Mariprofundales</taxon>
        <taxon>Mariprofundaceae</taxon>
        <taxon>Mariprofundus</taxon>
    </lineage>
</organism>
<dbReference type="RefSeq" id="WP_138239820.1">
    <property type="nucleotide sequence ID" value="NZ_VBRY01000010.1"/>
</dbReference>
<comment type="caution">
    <text evidence="1">The sequence shown here is derived from an EMBL/GenBank/DDBJ whole genome shotgun (WGS) entry which is preliminary data.</text>
</comment>
<proteinExistence type="predicted"/>
<dbReference type="OrthoDB" id="5573670at2"/>
<name>A0A5R9GMW1_9PROT</name>
<dbReference type="Proteomes" id="UP000306585">
    <property type="component" value="Unassembled WGS sequence"/>
</dbReference>
<evidence type="ECO:0000313" key="2">
    <source>
        <dbReference type="Proteomes" id="UP000306585"/>
    </source>
</evidence>